<dbReference type="InterPro" id="IPR011008">
    <property type="entry name" value="Dimeric_a/b-barrel"/>
</dbReference>
<accession>A0A975K3A4</accession>
<keyword evidence="2" id="KW-0560">Oxidoreductase</keyword>
<evidence type="ECO:0000313" key="2">
    <source>
        <dbReference type="EMBL" id="QUT04109.1"/>
    </source>
</evidence>
<protein>
    <submittedName>
        <fullName evidence="2">Antibiotic biosynthesis monooxygenase</fullName>
    </submittedName>
</protein>
<dbReference type="Proteomes" id="UP000681425">
    <property type="component" value="Chromosome"/>
</dbReference>
<dbReference type="InterPro" id="IPR007138">
    <property type="entry name" value="ABM_dom"/>
</dbReference>
<dbReference type="SUPFAM" id="SSF54909">
    <property type="entry name" value="Dimeric alpha+beta barrel"/>
    <property type="match status" value="1"/>
</dbReference>
<evidence type="ECO:0000259" key="1">
    <source>
        <dbReference type="PROSITE" id="PS51725"/>
    </source>
</evidence>
<dbReference type="AlphaFoldDB" id="A0A975K3A4"/>
<dbReference type="Pfam" id="PF03992">
    <property type="entry name" value="ABM"/>
    <property type="match status" value="1"/>
</dbReference>
<feature type="domain" description="ABM" evidence="1">
    <location>
        <begin position="3"/>
        <end position="92"/>
    </location>
</feature>
<gene>
    <name evidence="2" type="ORF">KFK14_13240</name>
</gene>
<dbReference type="RefSeq" id="WP_212608002.1">
    <property type="nucleotide sequence ID" value="NZ_CP073910.1"/>
</dbReference>
<dbReference type="KEGG" id="spph:KFK14_13240"/>
<organism evidence="2 3">
    <name type="scientific">Sphingobium phenoxybenzoativorans</name>
    <dbReference type="NCBI Taxonomy" id="1592790"/>
    <lineage>
        <taxon>Bacteria</taxon>
        <taxon>Pseudomonadati</taxon>
        <taxon>Pseudomonadota</taxon>
        <taxon>Alphaproteobacteria</taxon>
        <taxon>Sphingomonadales</taxon>
        <taxon>Sphingomonadaceae</taxon>
        <taxon>Sphingobium</taxon>
    </lineage>
</organism>
<reference evidence="2" key="1">
    <citation type="submission" date="2021-04" db="EMBL/GenBank/DDBJ databases">
        <title>Isolation of p-tert-butylphenol degrading bacteria Sphingobium phenoxybenzoativorans Tas13 from active sludge.</title>
        <authorList>
            <person name="Li Y."/>
        </authorList>
    </citation>
    <scope>NUCLEOTIDE SEQUENCE</scope>
    <source>
        <strain evidence="2">Tas13</strain>
    </source>
</reference>
<evidence type="ECO:0000313" key="3">
    <source>
        <dbReference type="Proteomes" id="UP000681425"/>
    </source>
</evidence>
<dbReference type="EMBL" id="CP073910">
    <property type="protein sequence ID" value="QUT04109.1"/>
    <property type="molecule type" value="Genomic_DNA"/>
</dbReference>
<dbReference type="GO" id="GO:0004497">
    <property type="term" value="F:monooxygenase activity"/>
    <property type="evidence" value="ECO:0007669"/>
    <property type="project" value="UniProtKB-KW"/>
</dbReference>
<sequence>MRILIAGHLTFDGQDCAAIIRESRNFIEASRAEKGCIAYNWSVDPLIPSTIHVFEEWESETALGAHFRDPSYLSMRAHLESFALTGFDVSLYSANGKEAVYTEEGQPRSAIFGVPIGK</sequence>
<keyword evidence="2" id="KW-0503">Monooxygenase</keyword>
<keyword evidence="3" id="KW-1185">Reference proteome</keyword>
<proteinExistence type="predicted"/>
<dbReference type="PROSITE" id="PS51725">
    <property type="entry name" value="ABM"/>
    <property type="match status" value="1"/>
</dbReference>
<name>A0A975K3A4_9SPHN</name>
<dbReference type="Gene3D" id="3.30.70.100">
    <property type="match status" value="1"/>
</dbReference>